<keyword evidence="4" id="KW-0949">S-adenosyl-L-methionine</keyword>
<dbReference type="Gene3D" id="3.40.50.150">
    <property type="entry name" value="Vaccinia Virus protein VP39"/>
    <property type="match status" value="2"/>
</dbReference>
<evidence type="ECO:0000256" key="4">
    <source>
        <dbReference type="ARBA" id="ARBA00022691"/>
    </source>
</evidence>
<dbReference type="InterPro" id="IPR011639">
    <property type="entry name" value="MethylTrfase_TaqI-like_dom"/>
</dbReference>
<keyword evidence="2" id="KW-0489">Methyltransferase</keyword>
<dbReference type="Pfam" id="PF07669">
    <property type="entry name" value="Eco57I"/>
    <property type="match status" value="1"/>
</dbReference>
<evidence type="ECO:0000256" key="2">
    <source>
        <dbReference type="ARBA" id="ARBA00022603"/>
    </source>
</evidence>
<keyword evidence="3" id="KW-0808">Transferase</keyword>
<dbReference type="GO" id="GO:0009007">
    <property type="term" value="F:site-specific DNA-methyltransferase (adenine-specific) activity"/>
    <property type="evidence" value="ECO:0007669"/>
    <property type="project" value="UniProtKB-EC"/>
</dbReference>
<evidence type="ECO:0000256" key="3">
    <source>
        <dbReference type="ARBA" id="ARBA00022679"/>
    </source>
</evidence>
<dbReference type="PANTHER" id="PTHR33841">
    <property type="entry name" value="DNA METHYLTRANSFERASE YEEA-RELATED"/>
    <property type="match status" value="1"/>
</dbReference>
<protein>
    <recommendedName>
        <fullName evidence="1">site-specific DNA-methyltransferase (adenine-specific)</fullName>
        <ecNumber evidence="1">2.1.1.72</ecNumber>
    </recommendedName>
</protein>
<reference evidence="8 9" key="1">
    <citation type="submission" date="2016-01" db="EMBL/GenBank/DDBJ databases">
        <title>The new phylogeny of the genus Mycobacterium.</title>
        <authorList>
            <person name="Tarcisio F."/>
            <person name="Conor M."/>
            <person name="Antonella G."/>
            <person name="Elisabetta G."/>
            <person name="Giulia F.S."/>
            <person name="Sara T."/>
            <person name="Anna F."/>
            <person name="Clotilde B."/>
            <person name="Roberto B."/>
            <person name="Veronica D.S."/>
            <person name="Fabio R."/>
            <person name="Monica P."/>
            <person name="Olivier J."/>
            <person name="Enrico T."/>
            <person name="Nicola S."/>
        </authorList>
    </citation>
    <scope>NUCLEOTIDE SEQUENCE [LARGE SCALE GENOMIC DNA]</scope>
    <source>
        <strain evidence="8 9">DSM 44160</strain>
    </source>
</reference>
<keyword evidence="9" id="KW-1185">Reference proteome</keyword>
<dbReference type="Proteomes" id="UP000193928">
    <property type="component" value="Unassembled WGS sequence"/>
</dbReference>
<dbReference type="GO" id="GO:0032259">
    <property type="term" value="P:methylation"/>
    <property type="evidence" value="ECO:0007669"/>
    <property type="project" value="UniProtKB-KW"/>
</dbReference>
<gene>
    <name evidence="8" type="ORF">AWC08_33370</name>
</gene>
<feature type="domain" description="Type II methyltransferase M.TaqI-like" evidence="7">
    <location>
        <begin position="580"/>
        <end position="825"/>
    </location>
</feature>
<dbReference type="PRINTS" id="PR00507">
    <property type="entry name" value="N12N6MTFRASE"/>
</dbReference>
<keyword evidence="8" id="KW-0378">Hydrolase</keyword>
<keyword evidence="8" id="KW-0540">Nuclease</keyword>
<evidence type="ECO:0000259" key="7">
    <source>
        <dbReference type="Pfam" id="PF07669"/>
    </source>
</evidence>
<evidence type="ECO:0000313" key="9">
    <source>
        <dbReference type="Proteomes" id="UP000193928"/>
    </source>
</evidence>
<evidence type="ECO:0000256" key="6">
    <source>
        <dbReference type="SAM" id="MobiDB-lite"/>
    </source>
</evidence>
<comment type="caution">
    <text evidence="8">The sequence shown here is derived from an EMBL/GenBank/DDBJ whole genome shotgun (WGS) entry which is preliminary data.</text>
</comment>
<comment type="catalytic activity">
    <reaction evidence="5">
        <text>a 2'-deoxyadenosine in DNA + S-adenosyl-L-methionine = an N(6)-methyl-2'-deoxyadenosine in DNA + S-adenosyl-L-homocysteine + H(+)</text>
        <dbReference type="Rhea" id="RHEA:15197"/>
        <dbReference type="Rhea" id="RHEA-COMP:12418"/>
        <dbReference type="Rhea" id="RHEA-COMP:12419"/>
        <dbReference type="ChEBI" id="CHEBI:15378"/>
        <dbReference type="ChEBI" id="CHEBI:57856"/>
        <dbReference type="ChEBI" id="CHEBI:59789"/>
        <dbReference type="ChEBI" id="CHEBI:90615"/>
        <dbReference type="ChEBI" id="CHEBI:90616"/>
        <dbReference type="EC" id="2.1.1.72"/>
    </reaction>
</comment>
<dbReference type="InterPro" id="IPR029063">
    <property type="entry name" value="SAM-dependent_MTases_sf"/>
</dbReference>
<evidence type="ECO:0000256" key="5">
    <source>
        <dbReference type="ARBA" id="ARBA00047942"/>
    </source>
</evidence>
<name>A0A1X1VZ91_MYCGO</name>
<sequence>MSALTVFRAVRAVGTALPAEAIPRASELRMPGQTAEAYQLPPGMAVNGAIARAWEAMLAAHRSWSTALQRLPDGDAATKLTRDKWLLPLLYELGWGRPDSISGGLSVTPGLGETEAPHFPISHRVAWPDAANASAWVPLHLVGARTDLDTKTAGVTARAPQAMVQDYLNREDHSLWAVLSNGHQLRLLRDASSLTRQSFVEFDLDAIFTDQQYADFRILFLTVHASRFAPRLDDKVAKAVADAEDSDEDSEAEQAEPKLDNCWLERWRTTAIDDGARALLNLQHGVAAALKELGTGFVAHPSNAALRETLAAATDADRDLQRALLRIAYRLIVLFVVEDRDLLHRSDAPGSARTLYANYFSTARLRRLAAEPIGGWHTDLWEAHQIVTDALAGEGLTALGLSGLGATLFSRDALSVLDGAKLPNRAFLAAVRALSQIDDPFTGLPRPVDYRNLDSEELGGVYEGLLAYTPRYHADERVFLLDVSTGNERKKSGSYYTPSDLIALVLDEALNPLIDEAVRASNAEQALLDLTVVDPACGSGHFVVAAARRIAAALASVRTGETEPTPAALRAATADVIERCVYGVDLNDLAIEITKVALWLEAFDAHRPFPFLDAHFRVGNALLGTTPELLRHNIPDEAFKVLGDDDTTWTSKLKARNKKERRSDLGQHTIDEELGTLNVETRQFAKAAREADAGTVGSVAALRARADAWRRLENDPDLVAARLVADAWCAAFVQPKKGPAASGQGITHGTLRALAESPKSVPDTVVAQASALARKYRFFHWHLEFPGIFTAPNDGSANADTGWTGGFSCVVGNPPWDALQLEDKQFFANLGLSDIANASSADARKPMIAHLAETDPNIYQHYCEAARQASAINNLIRGGRFPLTAQGKMNAYSAFAESMRLVAGPLGYAAFITPTGLATDKTRADFFSDTLKSDRLQCFYDFENESKIFRDVHHAMRFAVTVVTGPQRIVGKAKFSFLNRYLSTVHERMFEIAPSEVLILNPNTGNLPIFRSRVDADITVKMYSRHPVLIREGVPGGNPWGLNISQGLFNLSKTSGFHQAESFDQDDFNGWSYKAHGTEYLPLYEAKMLGHFDHRFSTYRGATQEQLNVGALPRISDADHDDPAIEPLARYWVPRAELDAKLEKRWDRGWLLGWRDITNKGNERTFVASVLPQSAVGNSFYVATLEDSSLGYLLHATWSSIPFDYIARQKVSGSHVNEFAAKQLACPGPSEFSKRTEWLAECDLRTWMRPYLVELSYTSWRLKPYADDVGAAGPPFRWDPDRRALLRADLDAGFIHIYGLDRDEAEHVLNSFAVVCKYEERDFGEYRTKRLVLEAYDRMANAIAKGGKGWKPLADPPAGEGPRHSEVKQRKNYATSHR</sequence>
<evidence type="ECO:0000256" key="1">
    <source>
        <dbReference type="ARBA" id="ARBA00011900"/>
    </source>
</evidence>
<organism evidence="8 9">
    <name type="scientific">Mycobacterium gordonae</name>
    <dbReference type="NCBI Taxonomy" id="1778"/>
    <lineage>
        <taxon>Bacteria</taxon>
        <taxon>Bacillati</taxon>
        <taxon>Actinomycetota</taxon>
        <taxon>Actinomycetes</taxon>
        <taxon>Mycobacteriales</taxon>
        <taxon>Mycobacteriaceae</taxon>
        <taxon>Mycobacterium</taxon>
    </lineage>
</organism>
<feature type="region of interest" description="Disordered" evidence="6">
    <location>
        <begin position="1346"/>
        <end position="1378"/>
    </location>
</feature>
<dbReference type="GO" id="GO:0004519">
    <property type="term" value="F:endonuclease activity"/>
    <property type="evidence" value="ECO:0007669"/>
    <property type="project" value="UniProtKB-KW"/>
</dbReference>
<dbReference type="PANTHER" id="PTHR33841:SF1">
    <property type="entry name" value="DNA METHYLTRANSFERASE A"/>
    <property type="match status" value="1"/>
</dbReference>
<dbReference type="InterPro" id="IPR050953">
    <property type="entry name" value="N4_N6_ade-DNA_methylase"/>
</dbReference>
<evidence type="ECO:0000313" key="8">
    <source>
        <dbReference type="EMBL" id="ORV76370.1"/>
    </source>
</evidence>
<dbReference type="RefSeq" id="WP_069432881.1">
    <property type="nucleotide sequence ID" value="NZ_JACKSU010000054.1"/>
</dbReference>
<dbReference type="EC" id="2.1.1.72" evidence="1"/>
<dbReference type="GO" id="GO:0006304">
    <property type="term" value="P:DNA modification"/>
    <property type="evidence" value="ECO:0007669"/>
    <property type="project" value="InterPro"/>
</dbReference>
<proteinExistence type="predicted"/>
<dbReference type="SUPFAM" id="SSF53335">
    <property type="entry name" value="S-adenosyl-L-methionine-dependent methyltransferases"/>
    <property type="match status" value="1"/>
</dbReference>
<keyword evidence="8" id="KW-0255">Endonuclease</keyword>
<accession>A0A1X1VZ91</accession>
<dbReference type="EMBL" id="LQOY01000170">
    <property type="protein sequence ID" value="ORV76370.1"/>
    <property type="molecule type" value="Genomic_DNA"/>
</dbReference>